<keyword evidence="1" id="KW-0456">Lyase</keyword>
<keyword evidence="4" id="KW-1185">Reference proteome</keyword>
<proteinExistence type="predicted"/>
<dbReference type="Pfam" id="PF01989">
    <property type="entry name" value="AcnX_swivel_put"/>
    <property type="match status" value="1"/>
</dbReference>
<evidence type="ECO:0000256" key="1">
    <source>
        <dbReference type="ARBA" id="ARBA00023239"/>
    </source>
</evidence>
<dbReference type="GO" id="GO:0016829">
    <property type="term" value="F:lyase activity"/>
    <property type="evidence" value="ECO:0007669"/>
    <property type="project" value="UniProtKB-KW"/>
</dbReference>
<accession>A0AA52EI42</accession>
<dbReference type="RefSeq" id="WP_310798769.1">
    <property type="nucleotide sequence ID" value="NZ_CP123872.1"/>
</dbReference>
<dbReference type="EMBL" id="CP123872">
    <property type="protein sequence ID" value="WND02929.1"/>
    <property type="molecule type" value="Genomic_DNA"/>
</dbReference>
<name>A0AA52EI42_9PROT</name>
<evidence type="ECO:0000313" key="4">
    <source>
        <dbReference type="Proteomes" id="UP001268683"/>
    </source>
</evidence>
<gene>
    <name evidence="3" type="ORF">QGN29_00945</name>
</gene>
<feature type="domain" description="Phosphomevalonate dehydratase small subunit-like" evidence="2">
    <location>
        <begin position="41"/>
        <end position="108"/>
    </location>
</feature>
<sequence>MTTLPGKIIINGSASGKAIVTQQPINFTGAMCNAQNLLPGKKAVIYDQHHDLYKASTEGKILVFPSCIGSTHTGLVLLDLVSEGIGPAGMIVQSADSLLVSGIVLADVWFEKTIPIIEYSGSDLFDHIQSGQRLTLEDKTGNILIDNSIL</sequence>
<reference evidence="3" key="1">
    <citation type="submission" date="2023-04" db="EMBL/GenBank/DDBJ databases">
        <title>Complete genome sequence of Temperatibacter marinus.</title>
        <authorList>
            <person name="Rong J.-C."/>
            <person name="Yi M.-L."/>
            <person name="Zhao Q."/>
        </authorList>
    </citation>
    <scope>NUCLEOTIDE SEQUENCE</scope>
    <source>
        <strain evidence="3">NBRC 110045</strain>
    </source>
</reference>
<protein>
    <submittedName>
        <fullName evidence="3">DUF126 domain-containing protein</fullName>
    </submittedName>
</protein>
<dbReference type="PANTHER" id="PTHR36577">
    <property type="entry name" value="DUF521 DOMAIN PROTEIN (AFU_ORTHOLOGUE AFUA_6G00490)"/>
    <property type="match status" value="1"/>
</dbReference>
<evidence type="ECO:0000259" key="2">
    <source>
        <dbReference type="Pfam" id="PF01989"/>
    </source>
</evidence>
<dbReference type="Gene3D" id="3.50.30.10">
    <property type="entry name" value="Phosphohistidine domain"/>
    <property type="match status" value="1"/>
</dbReference>
<organism evidence="3 4">
    <name type="scientific">Temperatibacter marinus</name>
    <dbReference type="NCBI Taxonomy" id="1456591"/>
    <lineage>
        <taxon>Bacteria</taxon>
        <taxon>Pseudomonadati</taxon>
        <taxon>Pseudomonadota</taxon>
        <taxon>Alphaproteobacteria</taxon>
        <taxon>Kordiimonadales</taxon>
        <taxon>Temperatibacteraceae</taxon>
        <taxon>Temperatibacter</taxon>
    </lineage>
</organism>
<dbReference type="KEGG" id="tmk:QGN29_00945"/>
<dbReference type="InterPro" id="IPR002840">
    <property type="entry name" value="PMDh-S-like_dom"/>
</dbReference>
<dbReference type="SUPFAM" id="SSF52016">
    <property type="entry name" value="LeuD/IlvD-like"/>
    <property type="match status" value="1"/>
</dbReference>
<dbReference type="AlphaFoldDB" id="A0AA52EI42"/>
<evidence type="ECO:0000313" key="3">
    <source>
        <dbReference type="EMBL" id="WND02929.1"/>
    </source>
</evidence>
<dbReference type="PANTHER" id="PTHR36577:SF3">
    <property type="entry name" value="DUF521 DOMAIN PROTEIN (AFU_ORTHOLOGUE AFUA_6G00490)"/>
    <property type="match status" value="1"/>
</dbReference>
<dbReference type="Proteomes" id="UP001268683">
    <property type="component" value="Chromosome"/>
</dbReference>